<sequence length="278" mass="30062">MVLALLAGVVVGRLTGDVTRPPPTEDEPAAAADGHIHGGSDGTSTPIPLVTGQSVSLGGYTLTPRSNEFEPGTTGFEFQIVDTYGAAVTDFVEQHEAPMHLFAVRLDLTGYQHVHPAMADDGTWTVDLDWSHPGPWRIITDFVVAEGETLIPITLGLNVTVPGDFQTSELPEPTNPVTVADFEVTMEFDPNIEVSSPLMLTVTTDGEPVELEPYLGAFGHLVVLRDGDLGFLHVHPDNEKLGDALRFWTTIPSPGDFRLFLDFKVDGKVYTAPFTLQI</sequence>
<feature type="region of interest" description="Disordered" evidence="1">
    <location>
        <begin position="15"/>
        <end position="48"/>
    </location>
</feature>
<evidence type="ECO:0000313" key="2">
    <source>
        <dbReference type="EMBL" id="TQL76904.1"/>
    </source>
</evidence>
<keyword evidence="3" id="KW-1185">Reference proteome</keyword>
<comment type="caution">
    <text evidence="2">The sequence shown here is derived from an EMBL/GenBank/DDBJ whole genome shotgun (WGS) entry which is preliminary data.</text>
</comment>
<evidence type="ECO:0008006" key="4">
    <source>
        <dbReference type="Google" id="ProtNLM"/>
    </source>
</evidence>
<accession>A0A543AWG5</accession>
<gene>
    <name evidence="2" type="ORF">FB566_2448</name>
</gene>
<evidence type="ECO:0000313" key="3">
    <source>
        <dbReference type="Proteomes" id="UP000317043"/>
    </source>
</evidence>
<dbReference type="InParanoid" id="A0A543AWG5"/>
<reference evidence="2 3" key="1">
    <citation type="submission" date="2019-06" db="EMBL/GenBank/DDBJ databases">
        <title>Sequencing the genomes of 1000 actinobacteria strains.</title>
        <authorList>
            <person name="Klenk H.-P."/>
        </authorList>
    </citation>
    <scope>NUCLEOTIDE SEQUENCE [LARGE SCALE GENOMIC DNA]</scope>
    <source>
        <strain evidence="2 3">DSM 45928</strain>
    </source>
</reference>
<dbReference type="OrthoDB" id="128043at2"/>
<protein>
    <recommendedName>
        <fullName evidence="4">Secreted protein</fullName>
    </recommendedName>
</protein>
<proteinExistence type="predicted"/>
<evidence type="ECO:0000256" key="1">
    <source>
        <dbReference type="SAM" id="MobiDB-lite"/>
    </source>
</evidence>
<name>A0A543AWG5_9ACTN</name>
<dbReference type="Proteomes" id="UP000317043">
    <property type="component" value="Unassembled WGS sequence"/>
</dbReference>
<dbReference type="AlphaFoldDB" id="A0A543AWG5"/>
<organism evidence="2 3">
    <name type="scientific">Stackebrandtia endophytica</name>
    <dbReference type="NCBI Taxonomy" id="1496996"/>
    <lineage>
        <taxon>Bacteria</taxon>
        <taxon>Bacillati</taxon>
        <taxon>Actinomycetota</taxon>
        <taxon>Actinomycetes</taxon>
        <taxon>Glycomycetales</taxon>
        <taxon>Glycomycetaceae</taxon>
        <taxon>Stackebrandtia</taxon>
    </lineage>
</organism>
<dbReference type="EMBL" id="VFOW01000001">
    <property type="protein sequence ID" value="TQL76904.1"/>
    <property type="molecule type" value="Genomic_DNA"/>
</dbReference>